<dbReference type="Gene3D" id="3.20.20.70">
    <property type="entry name" value="Aldolase class I"/>
    <property type="match status" value="1"/>
</dbReference>
<comment type="pathway">
    <text evidence="1">Amino-acid biosynthesis; L-tryptophan biosynthesis; L-tryptophan from chorismate: step 3/5.</text>
</comment>
<dbReference type="SUPFAM" id="SSF51366">
    <property type="entry name" value="Ribulose-phoshate binding barrel"/>
    <property type="match status" value="1"/>
</dbReference>
<dbReference type="Pfam" id="PF00697">
    <property type="entry name" value="PRAI"/>
    <property type="match status" value="1"/>
</dbReference>
<dbReference type="PANTHER" id="PTHR42894:SF1">
    <property type="entry name" value="N-(5'-PHOSPHORIBOSYL)ANTHRANILATE ISOMERASE"/>
    <property type="match status" value="1"/>
</dbReference>
<reference evidence="8" key="1">
    <citation type="journal article" date="2014" name="Front. Microbiol.">
        <title>High frequency of phylogenetically diverse reductive dehalogenase-homologous genes in deep subseafloor sedimentary metagenomes.</title>
        <authorList>
            <person name="Kawai M."/>
            <person name="Futagami T."/>
            <person name="Toyoda A."/>
            <person name="Takaki Y."/>
            <person name="Nishi S."/>
            <person name="Hori S."/>
            <person name="Arai W."/>
            <person name="Tsubouchi T."/>
            <person name="Morono Y."/>
            <person name="Uchiyama I."/>
            <person name="Ito T."/>
            <person name="Fujiyama A."/>
            <person name="Inagaki F."/>
            <person name="Takami H."/>
        </authorList>
    </citation>
    <scope>NUCLEOTIDE SEQUENCE</scope>
    <source>
        <strain evidence="8">Expedition CK06-06</strain>
    </source>
</reference>
<dbReference type="UniPathway" id="UPA00035">
    <property type="reaction ID" value="UER00042"/>
</dbReference>
<dbReference type="GO" id="GO:0000162">
    <property type="term" value="P:L-tryptophan biosynthetic process"/>
    <property type="evidence" value="ECO:0007669"/>
    <property type="project" value="UniProtKB-UniPathway"/>
</dbReference>
<name>X1PR49_9ZZZZ</name>
<dbReference type="GO" id="GO:0004640">
    <property type="term" value="F:phosphoribosylanthranilate isomerase activity"/>
    <property type="evidence" value="ECO:0007669"/>
    <property type="project" value="UniProtKB-EC"/>
</dbReference>
<feature type="non-terminal residue" evidence="8">
    <location>
        <position position="83"/>
    </location>
</feature>
<evidence type="ECO:0000256" key="1">
    <source>
        <dbReference type="ARBA" id="ARBA00004664"/>
    </source>
</evidence>
<dbReference type="EMBL" id="BARV01035642">
    <property type="protein sequence ID" value="GAI58323.1"/>
    <property type="molecule type" value="Genomic_DNA"/>
</dbReference>
<comment type="caution">
    <text evidence="8">The sequence shown here is derived from an EMBL/GenBank/DDBJ whole genome shotgun (WGS) entry which is preliminary data.</text>
</comment>
<dbReference type="PANTHER" id="PTHR42894">
    <property type="entry name" value="N-(5'-PHOSPHORIBOSYL)ANTHRANILATE ISOMERASE"/>
    <property type="match status" value="1"/>
</dbReference>
<evidence type="ECO:0000256" key="5">
    <source>
        <dbReference type="ARBA" id="ARBA00023141"/>
    </source>
</evidence>
<evidence type="ECO:0000256" key="6">
    <source>
        <dbReference type="ARBA" id="ARBA00023235"/>
    </source>
</evidence>
<gene>
    <name evidence="8" type="ORF">S06H3_55582</name>
</gene>
<organism evidence="8">
    <name type="scientific">marine sediment metagenome</name>
    <dbReference type="NCBI Taxonomy" id="412755"/>
    <lineage>
        <taxon>unclassified sequences</taxon>
        <taxon>metagenomes</taxon>
        <taxon>ecological metagenomes</taxon>
    </lineage>
</organism>
<dbReference type="AlphaFoldDB" id="X1PR49"/>
<evidence type="ECO:0000259" key="7">
    <source>
        <dbReference type="Pfam" id="PF00697"/>
    </source>
</evidence>
<keyword evidence="5" id="KW-0057">Aromatic amino acid biosynthesis</keyword>
<keyword evidence="4" id="KW-0822">Tryptophan biosynthesis</keyword>
<evidence type="ECO:0000256" key="2">
    <source>
        <dbReference type="ARBA" id="ARBA00012572"/>
    </source>
</evidence>
<evidence type="ECO:0000256" key="3">
    <source>
        <dbReference type="ARBA" id="ARBA00022605"/>
    </source>
</evidence>
<protein>
    <recommendedName>
        <fullName evidence="2">phosphoribosylanthranilate isomerase</fullName>
        <ecNumber evidence="2">5.3.1.24</ecNumber>
    </recommendedName>
</protein>
<proteinExistence type="predicted"/>
<dbReference type="InterPro" id="IPR011060">
    <property type="entry name" value="RibuloseP-bd_barrel"/>
</dbReference>
<evidence type="ECO:0000313" key="8">
    <source>
        <dbReference type="EMBL" id="GAI58323.1"/>
    </source>
</evidence>
<evidence type="ECO:0000256" key="4">
    <source>
        <dbReference type="ARBA" id="ARBA00022822"/>
    </source>
</evidence>
<dbReference type="InterPro" id="IPR013785">
    <property type="entry name" value="Aldolase_TIM"/>
</dbReference>
<keyword evidence="3" id="KW-0028">Amino-acid biosynthesis</keyword>
<dbReference type="EC" id="5.3.1.24" evidence="2"/>
<feature type="domain" description="N-(5'phosphoribosyl) anthranilate isomerase (PRAI)" evidence="7">
    <location>
        <begin position="4"/>
        <end position="83"/>
    </location>
</feature>
<accession>X1PR49</accession>
<dbReference type="InterPro" id="IPR044643">
    <property type="entry name" value="TrpF_fam"/>
</dbReference>
<dbReference type="InterPro" id="IPR001240">
    <property type="entry name" value="PRAI_dom"/>
</dbReference>
<sequence>MTKVKICGLSEIEHALVAGKAGADFLGLVFAPSQRQVSPSKALPLVEAVHGLSPRPAVVGVFVNSAVQEVNHIADYCRLDWVQ</sequence>
<keyword evidence="6" id="KW-0413">Isomerase</keyword>